<dbReference type="NCBIfam" id="NF046112">
    <property type="entry name" value="MSMEG_6209_Nter"/>
    <property type="match status" value="1"/>
</dbReference>
<dbReference type="Proteomes" id="UP001500121">
    <property type="component" value="Unassembled WGS sequence"/>
</dbReference>
<keyword evidence="2" id="KW-1185">Reference proteome</keyword>
<evidence type="ECO:0000313" key="2">
    <source>
        <dbReference type="Proteomes" id="UP001500121"/>
    </source>
</evidence>
<dbReference type="RefSeq" id="WP_345482397.1">
    <property type="nucleotide sequence ID" value="NZ_BAABLP010000010.1"/>
</dbReference>
<comment type="caution">
    <text evidence="1">The sequence shown here is derived from an EMBL/GenBank/DDBJ whole genome shotgun (WGS) entry which is preliminary data.</text>
</comment>
<gene>
    <name evidence="1" type="ORF">GCM10025783_32420</name>
</gene>
<dbReference type="EMBL" id="BAABLP010000010">
    <property type="protein sequence ID" value="GAA4756596.1"/>
    <property type="molecule type" value="Genomic_DNA"/>
</dbReference>
<dbReference type="Gene3D" id="1.10.8.1060">
    <property type="entry name" value="Corynebacterium glutamicum thioredoxin-dependent arsenate reductase, N-terminal domain"/>
    <property type="match status" value="1"/>
</dbReference>
<organism evidence="1 2">
    <name type="scientific">Amnibacterium soli</name>
    <dbReference type="NCBI Taxonomy" id="1282736"/>
    <lineage>
        <taxon>Bacteria</taxon>
        <taxon>Bacillati</taxon>
        <taxon>Actinomycetota</taxon>
        <taxon>Actinomycetes</taxon>
        <taxon>Micrococcales</taxon>
        <taxon>Microbacteriaceae</taxon>
        <taxon>Amnibacterium</taxon>
    </lineage>
</organism>
<sequence length="64" mass="7263">MAEHFDAEQVVREVAGVLQKKYPGKDPEEVERVVRAQVEDLQDRPVQDYVSVLAKRAAKKQLDG</sequence>
<reference evidence="2" key="1">
    <citation type="journal article" date="2019" name="Int. J. Syst. Evol. Microbiol.">
        <title>The Global Catalogue of Microorganisms (GCM) 10K type strain sequencing project: providing services to taxonomists for standard genome sequencing and annotation.</title>
        <authorList>
            <consortium name="The Broad Institute Genomics Platform"/>
            <consortium name="The Broad Institute Genome Sequencing Center for Infectious Disease"/>
            <person name="Wu L."/>
            <person name="Ma J."/>
        </authorList>
    </citation>
    <scope>NUCLEOTIDE SEQUENCE [LARGE SCALE GENOMIC DNA]</scope>
    <source>
        <strain evidence="2">JCM 19015</strain>
    </source>
</reference>
<protein>
    <submittedName>
        <fullName evidence="1">Uncharacterized protein</fullName>
    </submittedName>
</protein>
<accession>A0ABP8ZHH6</accession>
<evidence type="ECO:0000313" key="1">
    <source>
        <dbReference type="EMBL" id="GAA4756596.1"/>
    </source>
</evidence>
<proteinExistence type="predicted"/>
<name>A0ABP8ZHH6_9MICO</name>